<proteinExistence type="predicted"/>
<dbReference type="HOGENOM" id="CLU_1701280_0_0_11"/>
<evidence type="ECO:0000313" key="1">
    <source>
        <dbReference type="EMBL" id="ACP33572.1"/>
    </source>
</evidence>
<dbReference type="eggNOG" id="ENOG5031TUY">
    <property type="taxonomic scope" value="Bacteria"/>
</dbReference>
<organism evidence="1 2">
    <name type="scientific">Corynebacterium aurimucosum (strain ATCC 700975 / DSM 44827 / CIP 107346 / CN-1)</name>
    <name type="common">Corynebacterium nigricans</name>
    <dbReference type="NCBI Taxonomy" id="548476"/>
    <lineage>
        <taxon>Bacteria</taxon>
        <taxon>Bacillati</taxon>
        <taxon>Actinomycetota</taxon>
        <taxon>Actinomycetes</taxon>
        <taxon>Mycobacteriales</taxon>
        <taxon>Corynebacteriaceae</taxon>
        <taxon>Corynebacterium</taxon>
    </lineage>
</organism>
<evidence type="ECO:0008006" key="3">
    <source>
        <dbReference type="Google" id="ProtNLM"/>
    </source>
</evidence>
<dbReference type="RefSeq" id="WP_010190947.1">
    <property type="nucleotide sequence ID" value="NC_012590.1"/>
</dbReference>
<dbReference type="AlphaFoldDB" id="C3PIB8"/>
<dbReference type="GeneID" id="31924621"/>
<dbReference type="OrthoDB" id="4546440at2"/>
<protein>
    <recommendedName>
        <fullName evidence="3">DUF3168 domain-containing protein</fullName>
    </recommendedName>
</protein>
<accession>C3PIB8</accession>
<dbReference type="EMBL" id="CP001601">
    <property type="protein sequence ID" value="ACP33572.1"/>
    <property type="molecule type" value="Genomic_DNA"/>
</dbReference>
<evidence type="ECO:0000313" key="2">
    <source>
        <dbReference type="Proteomes" id="UP000002077"/>
    </source>
</evidence>
<dbReference type="Proteomes" id="UP000002077">
    <property type="component" value="Chromosome"/>
</dbReference>
<gene>
    <name evidence="1" type="ordered locus">cauri_1979</name>
</gene>
<dbReference type="Pfam" id="PF12691">
    <property type="entry name" value="Phage_tail_terminator_6"/>
    <property type="match status" value="1"/>
</dbReference>
<reference evidence="1 2" key="1">
    <citation type="journal article" date="2010" name="BMC Genomics">
        <title>Complete genome sequence and lifestyle of black-pigmented Corynebacterium aurimucosum ATCC 700975 (formerly C. nigricans CN-1) isolated from a vaginal swab of a woman with spontaneous abortion.</title>
        <authorList>
            <person name="Trost E."/>
            <person name="Gotker S."/>
            <person name="Schneider J."/>
            <person name="Schneiker-Bekel S."/>
            <person name="Szczepanowski R."/>
            <person name="Tilker A."/>
            <person name="Viehoever P."/>
            <person name="Arnold W."/>
            <person name="Bekel T."/>
            <person name="Blom J."/>
            <person name="Gartemann K.H."/>
            <person name="Linke B."/>
            <person name="Goesmann A."/>
            <person name="Puhler A."/>
            <person name="Shukla S.K."/>
            <person name="Tauch A."/>
        </authorList>
    </citation>
    <scope>NUCLEOTIDE SEQUENCE [LARGE SCALE GENOMIC DNA]</scope>
    <source>
        <strain evidence="2">ATCC 700975 / DSM 44827 / CIP 107346 / CN-1</strain>
    </source>
</reference>
<sequence length="154" mass="16857">MPEYNTQSEPRPATHEDFADHLAAYLHAQGVCADPTGNQEDGDTPAVFIGRMLDQPDRALCIFNVSIGNDWSDSNPTARFSLAFRGASEDQLTPARDAARAMNALHDLTDIQLTAQQGVLVCRRVLNDPPVPDSNIRWHSIDTYEAVLAVPSTP</sequence>
<dbReference type="KEGG" id="car:cauri_1979"/>
<dbReference type="InterPro" id="IPR024411">
    <property type="entry name" value="Tail_terminator_phage"/>
</dbReference>
<dbReference type="STRING" id="548476.cauri_1979"/>
<name>C3PIB8_CORA7</name>
<keyword evidence="2" id="KW-1185">Reference proteome</keyword>